<dbReference type="Pfam" id="PF09723">
    <property type="entry name" value="Zn_ribbon_8"/>
    <property type="match status" value="1"/>
</dbReference>
<evidence type="ECO:0000313" key="3">
    <source>
        <dbReference type="Proteomes" id="UP001194469"/>
    </source>
</evidence>
<evidence type="ECO:0000259" key="1">
    <source>
        <dbReference type="SMART" id="SM00834"/>
    </source>
</evidence>
<dbReference type="NCBIfam" id="TIGR02605">
    <property type="entry name" value="CxxC_CxxC_SSSS"/>
    <property type="match status" value="1"/>
</dbReference>
<evidence type="ECO:0000313" key="2">
    <source>
        <dbReference type="EMBL" id="MBG3875791.1"/>
    </source>
</evidence>
<dbReference type="RefSeq" id="WP_012611732.1">
    <property type="nucleotide sequence ID" value="NZ_VRYY01000036.1"/>
</dbReference>
<dbReference type="SMART" id="SM00834">
    <property type="entry name" value="CxxC_CXXC_SSSS"/>
    <property type="match status" value="1"/>
</dbReference>
<reference evidence="2 3" key="1">
    <citation type="submission" date="2019-08" db="EMBL/GenBank/DDBJ databases">
        <authorList>
            <person name="Luo N."/>
        </authorList>
    </citation>
    <scope>NUCLEOTIDE SEQUENCE [LARGE SCALE GENOMIC DNA]</scope>
    <source>
        <strain evidence="2 3">NCIMB 9442</strain>
    </source>
</reference>
<dbReference type="Proteomes" id="UP001194469">
    <property type="component" value="Unassembled WGS sequence"/>
</dbReference>
<accession>A0ABS0J1B3</accession>
<feature type="domain" description="Putative regulatory protein FmdB zinc ribbon" evidence="1">
    <location>
        <begin position="1"/>
        <end position="40"/>
    </location>
</feature>
<keyword evidence="3" id="KW-1185">Reference proteome</keyword>
<dbReference type="InterPro" id="IPR013429">
    <property type="entry name" value="Regulatory_FmdB_Zinc_ribbon"/>
</dbReference>
<sequence length="78" mass="8170">MPIYEYECTACGKKFEELVFGDDLPPCPACGSARTEKQLSCACFKMPAPSRVGQTVTFPKSSRGGCSGCSGGNCSTCS</sequence>
<comment type="caution">
    <text evidence="2">The sequence shown here is derived from an EMBL/GenBank/DDBJ whole genome shotgun (WGS) entry which is preliminary data.</text>
</comment>
<proteinExistence type="predicted"/>
<name>A0ABS0J1B3_9BACT</name>
<gene>
    <name evidence="2" type="ORF">FVW20_01805</name>
</gene>
<protein>
    <submittedName>
        <fullName evidence="2">Zinc ribbon domain-containing protein</fullName>
    </submittedName>
</protein>
<dbReference type="EMBL" id="VRYY01000036">
    <property type="protein sequence ID" value="MBG3875791.1"/>
    <property type="molecule type" value="Genomic_DNA"/>
</dbReference>
<organism evidence="2 3">
    <name type="scientific">Nitratidesulfovibrio oxamicus</name>
    <dbReference type="NCBI Taxonomy" id="32016"/>
    <lineage>
        <taxon>Bacteria</taxon>
        <taxon>Pseudomonadati</taxon>
        <taxon>Thermodesulfobacteriota</taxon>
        <taxon>Desulfovibrionia</taxon>
        <taxon>Desulfovibrionales</taxon>
        <taxon>Desulfovibrionaceae</taxon>
        <taxon>Nitratidesulfovibrio</taxon>
    </lineage>
</organism>